<dbReference type="InterPro" id="IPR004148">
    <property type="entry name" value="BAR_dom"/>
</dbReference>
<dbReference type="OrthoDB" id="10070851at2759"/>
<accession>B3SAD5</accession>
<dbReference type="InterPro" id="IPR038508">
    <property type="entry name" value="ArfGAP_dom_sf"/>
</dbReference>
<evidence type="ECO:0000256" key="5">
    <source>
        <dbReference type="PROSITE-ProRule" id="PRU00288"/>
    </source>
</evidence>
<dbReference type="GO" id="GO:0005096">
    <property type="term" value="F:GTPase activator activity"/>
    <property type="evidence" value="ECO:0007669"/>
    <property type="project" value="UniProtKB-KW"/>
</dbReference>
<keyword evidence="4" id="KW-0862">Zinc</keyword>
<reference evidence="9" key="1">
    <citation type="journal article" date="2008" name="Nature">
        <title>The Trichoplax genome and the nature of placozoans.</title>
        <authorList>
            <person name="Srivastava M."/>
            <person name="Begovic E."/>
            <person name="Chapman J."/>
            <person name="Putnam N.H."/>
            <person name="Hellsten U."/>
            <person name="Kawashima T."/>
            <person name="Kuo A."/>
            <person name="Mitros T."/>
            <person name="Salamov A."/>
            <person name="Carpenter M.L."/>
            <person name="Signorovitch A.Y."/>
            <person name="Moreno M.A."/>
            <person name="Kamm K."/>
            <person name="Grimwood J."/>
            <person name="Schmutz J."/>
            <person name="Shapiro H."/>
            <person name="Grigoriev I.V."/>
            <person name="Buss L.W."/>
            <person name="Schierwater B."/>
            <person name="Dellaporta S.L."/>
            <person name="Rokhsar D.S."/>
        </authorList>
    </citation>
    <scope>NUCLEOTIDE SEQUENCE [LARGE SCALE GENOMIC DNA]</scope>
    <source>
        <strain evidence="9">Grell-BS-1999</strain>
    </source>
</reference>
<feature type="region of interest" description="Disordered" evidence="6">
    <location>
        <begin position="336"/>
        <end position="355"/>
    </location>
</feature>
<dbReference type="InterPro" id="IPR037278">
    <property type="entry name" value="ARFGAP/RecO"/>
</dbReference>
<evidence type="ECO:0000259" key="8">
    <source>
        <dbReference type="PROSITE" id="PS50115"/>
    </source>
</evidence>
<feature type="domain" description="Arf-GAP" evidence="8">
    <location>
        <begin position="562"/>
        <end position="687"/>
    </location>
</feature>
<dbReference type="InterPro" id="IPR011993">
    <property type="entry name" value="PH-like_dom_sf"/>
</dbReference>
<dbReference type="eggNOG" id="KOG0521">
    <property type="taxonomic scope" value="Eukaryota"/>
</dbReference>
<evidence type="ECO:0000313" key="10">
    <source>
        <dbReference type="Proteomes" id="UP000009022"/>
    </source>
</evidence>
<dbReference type="Proteomes" id="UP000009022">
    <property type="component" value="Unassembled WGS sequence"/>
</dbReference>
<keyword evidence="2" id="KW-0479">Metal-binding</keyword>
<keyword evidence="1" id="KW-0343">GTPase activation</keyword>
<dbReference type="EMBL" id="DS985261">
    <property type="protein sequence ID" value="EDV20296.1"/>
    <property type="molecule type" value="Genomic_DNA"/>
</dbReference>
<sequence>MASASKLPLLEYAEDDSPECHHSLQYWASKNEEICNVLNKVVDTSKKLYDTGVKHSSSAMEFSNVLSQSVKVYPEEDLFNDPLNKFADVLQRIECYRDMLLSQTEMLCCEPVRNLSKEFHKILAQKNEVTKAKDAYHIIWDKYAQCRHVSNLPEPSVLEKLSCATYSARHAYQTALLQYIKMLREIHSFKKLMKDLEPYMNTLFNELQDVNKDLETAMKADSVIYDQMVKNISSSSNDSKSTRPSTSSGMLSAAISKSGHILGRINDLFSSSPGTRDVRKTKEKARSTISSNSARSGKLTRNNSDESLIDNVFNSGSLADDSPYISAEIFTTEHWDDRGNETGLHNTDDENVISDDKSSISLTHPASEKDEVFDEDVSPGRDIVTFHAGVDHVDNTLALVDGSKSATSDNSARSSESKQSVSSIFISSDGILKKGYLRLKHKSFGRSRWPLLYFIVDRKTGLLLAHFLDKDKPAEIENLLLCTVKTCTFPEVDRNFCFKLISPNKEYVLQATDEDDMNHWIFAISECVASALRMSHENYMTVEGITSPDASDEESSKTQTVQNVVARLKAVTGNNVCADCGTKRVDWASINLGIVLCIECSGVHRSLGVHISKVRSVTLDRWDSRTVEFMESRGNSLVNSVYEAKLKESDTSKINYHCTDQERHDFIKMKYVEKKFYDDDLAAAKLS</sequence>
<protein>
    <recommendedName>
        <fullName evidence="11">Arf-GAP with coiled-coil, ANK repeat and PH domain-containing protein 2</fullName>
    </recommendedName>
</protein>
<feature type="region of interest" description="Disordered" evidence="6">
    <location>
        <begin position="266"/>
        <end position="302"/>
    </location>
</feature>
<keyword evidence="10" id="KW-1185">Reference proteome</keyword>
<evidence type="ECO:0000256" key="2">
    <source>
        <dbReference type="ARBA" id="ARBA00022723"/>
    </source>
</evidence>
<dbReference type="CTD" id="6758459"/>
<dbReference type="STRING" id="10228.B3SAD5"/>
<dbReference type="Pfam" id="PF01412">
    <property type="entry name" value="ArfGap"/>
    <property type="match status" value="1"/>
</dbReference>
<dbReference type="CDD" id="cd08204">
    <property type="entry name" value="ArfGap"/>
    <property type="match status" value="1"/>
</dbReference>
<evidence type="ECO:0000313" key="9">
    <source>
        <dbReference type="EMBL" id="EDV20296.1"/>
    </source>
</evidence>
<dbReference type="RefSeq" id="XP_002117246.1">
    <property type="nucleotide sequence ID" value="XM_002117210.1"/>
</dbReference>
<feature type="compositionally biased region" description="Basic and acidic residues" evidence="6">
    <location>
        <begin position="276"/>
        <end position="286"/>
    </location>
</feature>
<dbReference type="PRINTS" id="PR00405">
    <property type="entry name" value="REVINTRACTNG"/>
</dbReference>
<dbReference type="HOGENOM" id="CLU_385577_0_0_1"/>
<dbReference type="InterPro" id="IPR027267">
    <property type="entry name" value="AH/BAR_dom_sf"/>
</dbReference>
<evidence type="ECO:0000259" key="7">
    <source>
        <dbReference type="PROSITE" id="PS50003"/>
    </source>
</evidence>
<dbReference type="KEGG" id="tad:TRIADDRAFT_61222"/>
<dbReference type="GO" id="GO:0008270">
    <property type="term" value="F:zinc ion binding"/>
    <property type="evidence" value="ECO:0007669"/>
    <property type="project" value="UniProtKB-KW"/>
</dbReference>
<keyword evidence="3 5" id="KW-0863">Zinc-finger</keyword>
<evidence type="ECO:0000256" key="3">
    <source>
        <dbReference type="ARBA" id="ARBA00022771"/>
    </source>
</evidence>
<dbReference type="GeneID" id="6758459"/>
<dbReference type="InterPro" id="IPR001164">
    <property type="entry name" value="ArfGAP_dom"/>
</dbReference>
<dbReference type="FunFam" id="1.10.220.150:FF:000009">
    <property type="entry name" value="stromal membrane-associated protein 1 isoform X1"/>
    <property type="match status" value="1"/>
</dbReference>
<proteinExistence type="predicted"/>
<dbReference type="PANTHER" id="PTHR23180">
    <property type="entry name" value="CENTAURIN/ARF"/>
    <property type="match status" value="1"/>
</dbReference>
<evidence type="ECO:0000256" key="4">
    <source>
        <dbReference type="ARBA" id="ARBA00022833"/>
    </source>
</evidence>
<organism evidence="9 10">
    <name type="scientific">Trichoplax adhaerens</name>
    <name type="common">Trichoplax reptans</name>
    <dbReference type="NCBI Taxonomy" id="10228"/>
    <lineage>
        <taxon>Eukaryota</taxon>
        <taxon>Metazoa</taxon>
        <taxon>Placozoa</taxon>
        <taxon>Uniplacotomia</taxon>
        <taxon>Trichoplacea</taxon>
        <taxon>Trichoplacidae</taxon>
        <taxon>Trichoplax</taxon>
    </lineage>
</organism>
<dbReference type="GO" id="GO:0005737">
    <property type="term" value="C:cytoplasm"/>
    <property type="evidence" value="ECO:0007669"/>
    <property type="project" value="InterPro"/>
</dbReference>
<dbReference type="Gene3D" id="1.20.1270.60">
    <property type="entry name" value="Arfaptin homology (AH) domain/BAR domain"/>
    <property type="match status" value="1"/>
</dbReference>
<dbReference type="PROSITE" id="PS50115">
    <property type="entry name" value="ARFGAP"/>
    <property type="match status" value="1"/>
</dbReference>
<dbReference type="InterPro" id="IPR001849">
    <property type="entry name" value="PH_domain"/>
</dbReference>
<dbReference type="SUPFAM" id="SSF50729">
    <property type="entry name" value="PH domain-like"/>
    <property type="match status" value="1"/>
</dbReference>
<feature type="domain" description="PH" evidence="7">
    <location>
        <begin position="430"/>
        <end position="529"/>
    </location>
</feature>
<dbReference type="SUPFAM" id="SSF57863">
    <property type="entry name" value="ArfGap/RecO-like zinc finger"/>
    <property type="match status" value="1"/>
</dbReference>
<dbReference type="SMART" id="SM00233">
    <property type="entry name" value="PH"/>
    <property type="match status" value="1"/>
</dbReference>
<dbReference type="PANTHER" id="PTHR23180:SF160">
    <property type="entry name" value="ADP-RIBOSYLATION FACTOR GTPASE-ACTIVATING PROTEIN EFFECTOR PROTEIN 1"/>
    <property type="match status" value="1"/>
</dbReference>
<dbReference type="Gene3D" id="1.10.220.150">
    <property type="entry name" value="Arf GTPase activating protein"/>
    <property type="match status" value="1"/>
</dbReference>
<name>B3SAD5_TRIAD</name>
<dbReference type="InParanoid" id="B3SAD5"/>
<gene>
    <name evidence="9" type="ORF">TRIADDRAFT_61222</name>
</gene>
<dbReference type="SMART" id="SM00105">
    <property type="entry name" value="ArfGap"/>
    <property type="match status" value="1"/>
</dbReference>
<dbReference type="PROSITE" id="PS50003">
    <property type="entry name" value="PH_DOMAIN"/>
    <property type="match status" value="1"/>
</dbReference>
<evidence type="ECO:0000256" key="6">
    <source>
        <dbReference type="SAM" id="MobiDB-lite"/>
    </source>
</evidence>
<dbReference type="AlphaFoldDB" id="B3SAD5"/>
<dbReference type="PhylomeDB" id="B3SAD5"/>
<dbReference type="Gene3D" id="2.30.29.30">
    <property type="entry name" value="Pleckstrin-homology domain (PH domain)/Phosphotyrosine-binding domain (PTB)"/>
    <property type="match status" value="1"/>
</dbReference>
<evidence type="ECO:0000256" key="1">
    <source>
        <dbReference type="ARBA" id="ARBA00022468"/>
    </source>
</evidence>
<dbReference type="Pfam" id="PF16746">
    <property type="entry name" value="BAR_3"/>
    <property type="match status" value="1"/>
</dbReference>
<dbReference type="InterPro" id="IPR045258">
    <property type="entry name" value="ACAP1/2/3-like"/>
</dbReference>
<evidence type="ECO:0008006" key="11">
    <source>
        <dbReference type="Google" id="ProtNLM"/>
    </source>
</evidence>
<dbReference type="CDD" id="cd07307">
    <property type="entry name" value="BAR"/>
    <property type="match status" value="1"/>
</dbReference>
<feature type="compositionally biased region" description="Polar residues" evidence="6">
    <location>
        <begin position="287"/>
        <end position="302"/>
    </location>
</feature>
<dbReference type="Pfam" id="PF00169">
    <property type="entry name" value="PH"/>
    <property type="match status" value="1"/>
</dbReference>
<dbReference type="SUPFAM" id="SSF103657">
    <property type="entry name" value="BAR/IMD domain-like"/>
    <property type="match status" value="1"/>
</dbReference>
<dbReference type="OMA" id="VCTGKWI"/>